<evidence type="ECO:0000256" key="1">
    <source>
        <dbReference type="ARBA" id="ARBA00004127"/>
    </source>
</evidence>
<proteinExistence type="predicted"/>
<evidence type="ECO:0000256" key="7">
    <source>
        <dbReference type="SAM" id="Phobius"/>
    </source>
</evidence>
<dbReference type="GO" id="GO:0006829">
    <property type="term" value="P:zinc ion transport"/>
    <property type="evidence" value="ECO:0007669"/>
    <property type="project" value="InterPro"/>
</dbReference>
<organism evidence="8 9">
    <name type="scientific">Lachancea meyersii CBS 8951</name>
    <dbReference type="NCBI Taxonomy" id="1266667"/>
    <lineage>
        <taxon>Eukaryota</taxon>
        <taxon>Fungi</taxon>
        <taxon>Dikarya</taxon>
        <taxon>Ascomycota</taxon>
        <taxon>Saccharomycotina</taxon>
        <taxon>Saccharomycetes</taxon>
        <taxon>Saccharomycetales</taxon>
        <taxon>Saccharomycetaceae</taxon>
        <taxon>Lachancea</taxon>
    </lineage>
</organism>
<dbReference type="AlphaFoldDB" id="A0A1G4J6E6"/>
<dbReference type="Proteomes" id="UP000191144">
    <property type="component" value="Chromosome D"/>
</dbReference>
<evidence type="ECO:0000313" key="8">
    <source>
        <dbReference type="EMBL" id="SCU85325.1"/>
    </source>
</evidence>
<dbReference type="GO" id="GO:0000139">
    <property type="term" value="C:Golgi membrane"/>
    <property type="evidence" value="ECO:0007669"/>
    <property type="project" value="UniProtKB-SubCell"/>
</dbReference>
<dbReference type="PANTHER" id="PTHR16133:SF0">
    <property type="entry name" value="ZINC_IRON REGULATED TRANSPORTER-RELATED PROTEIN 102B, ISOFORM E"/>
    <property type="match status" value="1"/>
</dbReference>
<dbReference type="Pfam" id="PF02535">
    <property type="entry name" value="Zip"/>
    <property type="match status" value="1"/>
</dbReference>
<sequence length="323" mass="35085">MAVQILEIFITSFLFLTVVFAIGCVPIYYVKNRESSEEQLYLGMVSLFGIGMLLGTAIMLVIPEGIDACLEHDGNVGINLLIGFLVVYFLDQVASALGNPTHQRWSSFSEDSRLESTGVRDLFSPRKVISLVLKNQVVFALVVHGFSDGLAMGASTNNVSVKVATLIAIVIHKIPAVISLSSLMVTKQNLPTLEAVSNLLVFSASTPFAYFFVSLINMRNWGPLEWISGNILLMSGGSLLYAAVSALLGNHKHHANQPLEDAELAPGFNAGSTSFENFPKDMTPFEVIESPRSKPSVPYGETIYVLGGVVIPVVVSYLIREKK</sequence>
<reference evidence="9" key="1">
    <citation type="submission" date="2016-03" db="EMBL/GenBank/DDBJ databases">
        <authorList>
            <person name="Devillers Hugo."/>
        </authorList>
    </citation>
    <scope>NUCLEOTIDE SEQUENCE [LARGE SCALE GENOMIC DNA]</scope>
</reference>
<evidence type="ECO:0000256" key="4">
    <source>
        <dbReference type="ARBA" id="ARBA00022989"/>
    </source>
</evidence>
<feature type="transmembrane region" description="Helical" evidence="7">
    <location>
        <begin position="196"/>
        <end position="218"/>
    </location>
</feature>
<comment type="subcellular location">
    <subcellularLocation>
        <location evidence="1">Endomembrane system</location>
        <topology evidence="1">Multi-pass membrane protein</topology>
    </subcellularLocation>
    <subcellularLocation>
        <location evidence="2">Golgi apparatus membrane</location>
    </subcellularLocation>
</comment>
<keyword evidence="9" id="KW-1185">Reference proteome</keyword>
<keyword evidence="5" id="KW-0333">Golgi apparatus</keyword>
<dbReference type="InterPro" id="IPR045891">
    <property type="entry name" value="ZIP9"/>
</dbReference>
<protein>
    <submittedName>
        <fullName evidence="8">LAME_0D00936g1_1</fullName>
    </submittedName>
</protein>
<feature type="transmembrane region" description="Helical" evidence="7">
    <location>
        <begin position="302"/>
        <end position="319"/>
    </location>
</feature>
<dbReference type="EMBL" id="LT598482">
    <property type="protein sequence ID" value="SCU85325.1"/>
    <property type="molecule type" value="Genomic_DNA"/>
</dbReference>
<keyword evidence="4 7" id="KW-1133">Transmembrane helix</keyword>
<dbReference type="PANTHER" id="PTHR16133">
    <property type="entry name" value="SOLUTE CARRIER FAMILY 39 ZINC TRANSPORTER , MEMBER 9-RELATED"/>
    <property type="match status" value="1"/>
</dbReference>
<dbReference type="GO" id="GO:0046873">
    <property type="term" value="F:metal ion transmembrane transporter activity"/>
    <property type="evidence" value="ECO:0007669"/>
    <property type="project" value="InterPro"/>
</dbReference>
<feature type="transmembrane region" description="Helical" evidence="7">
    <location>
        <begin position="163"/>
        <end position="184"/>
    </location>
</feature>
<gene>
    <name evidence="8" type="ORF">LAME_0D00936G</name>
</gene>
<name>A0A1G4J6E6_9SACH</name>
<feature type="transmembrane region" description="Helical" evidence="7">
    <location>
        <begin position="74"/>
        <end position="90"/>
    </location>
</feature>
<accession>A0A1G4J6E6</accession>
<feature type="transmembrane region" description="Helical" evidence="7">
    <location>
        <begin position="41"/>
        <end position="62"/>
    </location>
</feature>
<evidence type="ECO:0000256" key="6">
    <source>
        <dbReference type="ARBA" id="ARBA00023136"/>
    </source>
</evidence>
<evidence type="ECO:0000313" key="9">
    <source>
        <dbReference type="Proteomes" id="UP000191144"/>
    </source>
</evidence>
<feature type="transmembrane region" description="Helical" evidence="7">
    <location>
        <begin position="230"/>
        <end position="249"/>
    </location>
</feature>
<feature type="transmembrane region" description="Helical" evidence="7">
    <location>
        <begin position="6"/>
        <end position="29"/>
    </location>
</feature>
<evidence type="ECO:0000256" key="2">
    <source>
        <dbReference type="ARBA" id="ARBA00004394"/>
    </source>
</evidence>
<keyword evidence="3 7" id="KW-0812">Transmembrane</keyword>
<evidence type="ECO:0000256" key="5">
    <source>
        <dbReference type="ARBA" id="ARBA00023034"/>
    </source>
</evidence>
<keyword evidence="6 7" id="KW-0472">Membrane</keyword>
<dbReference type="OrthoDB" id="19859at2759"/>
<dbReference type="InterPro" id="IPR003689">
    <property type="entry name" value="ZIP"/>
</dbReference>
<evidence type="ECO:0000256" key="3">
    <source>
        <dbReference type="ARBA" id="ARBA00022692"/>
    </source>
</evidence>